<dbReference type="EMBL" id="MSFN02000006">
    <property type="protein sequence ID" value="PTU19506.1"/>
    <property type="molecule type" value="Genomic_DNA"/>
</dbReference>
<feature type="compositionally biased region" description="Low complexity" evidence="1">
    <location>
        <begin position="186"/>
        <end position="200"/>
    </location>
</feature>
<sequence>MNYHNYPIPLTYPPPHILPTRSSLDSRVAPSPAVAVASAAPLPQPPGLLPPSSSSYHISGPVSASSPRAYHDPFQRSEPEMPQSAPSQGTYHYQALQNTPDSTLYPDGNTYASLRREDNGYHVSQANHGSRKQARQSGGSQKGNHKVNHNHFNKALYPAVWAAELPSTTVSGPVLPPEFRRTQTLGPGSSGQSAAAPSDS</sequence>
<accession>A0A2T5LT96</accession>
<evidence type="ECO:0000313" key="2">
    <source>
        <dbReference type="EMBL" id="PTU19506.1"/>
    </source>
</evidence>
<organism evidence="2 3">
    <name type="scientific">Aspergillus ochraceoroseus IBT 24754</name>
    <dbReference type="NCBI Taxonomy" id="1392256"/>
    <lineage>
        <taxon>Eukaryota</taxon>
        <taxon>Fungi</taxon>
        <taxon>Dikarya</taxon>
        <taxon>Ascomycota</taxon>
        <taxon>Pezizomycotina</taxon>
        <taxon>Eurotiomycetes</taxon>
        <taxon>Eurotiomycetidae</taxon>
        <taxon>Eurotiales</taxon>
        <taxon>Aspergillaceae</taxon>
        <taxon>Aspergillus</taxon>
        <taxon>Aspergillus subgen. Nidulantes</taxon>
    </lineage>
</organism>
<protein>
    <submittedName>
        <fullName evidence="2">Uncharacterized protein</fullName>
    </submittedName>
</protein>
<proteinExistence type="predicted"/>
<dbReference type="VEuPathDB" id="FungiDB:P175DRAFT_0533943"/>
<dbReference type="RefSeq" id="XP_040750898.1">
    <property type="nucleotide sequence ID" value="XM_040900094.1"/>
</dbReference>
<name>A0A2T5LT96_9EURO</name>
<feature type="compositionally biased region" description="Polar residues" evidence="1">
    <location>
        <begin position="84"/>
        <end position="102"/>
    </location>
</feature>
<gene>
    <name evidence="2" type="ORF">P175DRAFT_0533943</name>
</gene>
<feature type="compositionally biased region" description="Basic and acidic residues" evidence="1">
    <location>
        <begin position="69"/>
        <end position="79"/>
    </location>
</feature>
<dbReference type="Proteomes" id="UP000244073">
    <property type="component" value="Unassembled WGS sequence"/>
</dbReference>
<evidence type="ECO:0000313" key="3">
    <source>
        <dbReference type="Proteomes" id="UP000244073"/>
    </source>
</evidence>
<feature type="region of interest" description="Disordered" evidence="1">
    <location>
        <begin position="168"/>
        <end position="200"/>
    </location>
</feature>
<feature type="compositionally biased region" description="Low complexity" evidence="1">
    <location>
        <begin position="26"/>
        <end position="41"/>
    </location>
</feature>
<evidence type="ECO:0000256" key="1">
    <source>
        <dbReference type="SAM" id="MobiDB-lite"/>
    </source>
</evidence>
<comment type="caution">
    <text evidence="2">The sequence shown here is derived from an EMBL/GenBank/DDBJ whole genome shotgun (WGS) entry which is preliminary data.</text>
</comment>
<reference evidence="2 3" key="1">
    <citation type="journal article" date="2018" name="Proc. Natl. Acad. Sci. U.S.A.">
        <title>Linking secondary metabolites to gene clusters through genome sequencing of six diverse Aspergillus species.</title>
        <authorList>
            <person name="Kaerboelling I."/>
            <person name="Vesth T.C."/>
            <person name="Frisvad J.C."/>
            <person name="Nybo J.L."/>
            <person name="Theobald S."/>
            <person name="Kuo A."/>
            <person name="Bowyer P."/>
            <person name="Matsuda Y."/>
            <person name="Mondo S."/>
            <person name="Lyhne E.K."/>
            <person name="Kogle M.E."/>
            <person name="Clum A."/>
            <person name="Lipzen A."/>
            <person name="Salamov A."/>
            <person name="Ngan C.Y."/>
            <person name="Daum C."/>
            <person name="Chiniquy J."/>
            <person name="Barry K."/>
            <person name="LaButti K."/>
            <person name="Haridas S."/>
            <person name="Simmons B.A."/>
            <person name="Magnuson J.K."/>
            <person name="Mortensen U.H."/>
            <person name="Larsen T.O."/>
            <person name="Grigoriev I.V."/>
            <person name="Baker S.E."/>
            <person name="Andersen M.R."/>
        </authorList>
    </citation>
    <scope>NUCLEOTIDE SEQUENCE [LARGE SCALE GENOMIC DNA]</scope>
    <source>
        <strain evidence="2 3">IBT 24754</strain>
    </source>
</reference>
<dbReference type="AlphaFoldDB" id="A0A2T5LT96"/>
<feature type="region of interest" description="Disordered" evidence="1">
    <location>
        <begin position="20"/>
        <end position="151"/>
    </location>
</feature>
<dbReference type="GeneID" id="63816976"/>